<evidence type="ECO:0000313" key="1">
    <source>
        <dbReference type="EMBL" id="RZU48043.1"/>
    </source>
</evidence>
<gene>
    <name evidence="1" type="ORF">EV700_1014</name>
</gene>
<dbReference type="Gene3D" id="3.10.450.50">
    <property type="match status" value="1"/>
</dbReference>
<comment type="caution">
    <text evidence="1">The sequence shown here is derived from an EMBL/GenBank/DDBJ whole genome shotgun (WGS) entry which is preliminary data.</text>
</comment>
<dbReference type="InterPro" id="IPR032710">
    <property type="entry name" value="NTF2-like_dom_sf"/>
</dbReference>
<proteinExistence type="predicted"/>
<dbReference type="AlphaFoldDB" id="A0A4Q7ZDB1"/>
<sequence>MSELAAIEAVIHAYFQGLHQGNPDLVQKAFLPEAEIFGYYEGELVTITLREYLNILKRQSPPVLLGEEFDMLISGIDQIGRIASVRTRYLFQALRYTEYLALLNIDGDWKIVNKTFHHDPD</sequence>
<dbReference type="RefSeq" id="WP_130411309.1">
    <property type="nucleotide sequence ID" value="NZ_SHKX01000010.1"/>
</dbReference>
<dbReference type="SUPFAM" id="SSF54427">
    <property type="entry name" value="NTF2-like"/>
    <property type="match status" value="1"/>
</dbReference>
<dbReference type="OrthoDB" id="5676998at2"/>
<evidence type="ECO:0000313" key="2">
    <source>
        <dbReference type="Proteomes" id="UP000292423"/>
    </source>
</evidence>
<dbReference type="Pfam" id="PF12893">
    <property type="entry name" value="Lumazine_bd_2"/>
    <property type="match status" value="1"/>
</dbReference>
<dbReference type="InterPro" id="IPR039437">
    <property type="entry name" value="FrzH/put_lumazine-bd"/>
</dbReference>
<accession>A0A4Q7ZDB1</accession>
<keyword evidence="2" id="KW-1185">Reference proteome</keyword>
<name>A0A4Q7ZDB1_9GAMM</name>
<dbReference type="EMBL" id="SHKX01000010">
    <property type="protein sequence ID" value="RZU48043.1"/>
    <property type="molecule type" value="Genomic_DNA"/>
</dbReference>
<reference evidence="1 2" key="1">
    <citation type="submission" date="2019-02" db="EMBL/GenBank/DDBJ databases">
        <title>Genomic Encyclopedia of Type Strains, Phase IV (KMG-IV): sequencing the most valuable type-strain genomes for metagenomic binning, comparative biology and taxonomic classification.</title>
        <authorList>
            <person name="Goeker M."/>
        </authorList>
    </citation>
    <scope>NUCLEOTIDE SEQUENCE [LARGE SCALE GENOMIC DNA]</scope>
    <source>
        <strain evidence="1 2">DSM 105135</strain>
    </source>
</reference>
<dbReference type="Proteomes" id="UP000292423">
    <property type="component" value="Unassembled WGS sequence"/>
</dbReference>
<organism evidence="1 2">
    <name type="scientific">Fluviicoccus keumensis</name>
    <dbReference type="NCBI Taxonomy" id="1435465"/>
    <lineage>
        <taxon>Bacteria</taxon>
        <taxon>Pseudomonadati</taxon>
        <taxon>Pseudomonadota</taxon>
        <taxon>Gammaproteobacteria</taxon>
        <taxon>Moraxellales</taxon>
        <taxon>Moraxellaceae</taxon>
        <taxon>Fluviicoccus</taxon>
    </lineage>
</organism>
<protein>
    <submittedName>
        <fullName evidence="1">Putative lumazine-binding protein</fullName>
    </submittedName>
</protein>